<reference evidence="1" key="2">
    <citation type="submission" date="2025-09" db="UniProtKB">
        <authorList>
            <consortium name="Ensembl"/>
        </authorList>
    </citation>
    <scope>IDENTIFICATION</scope>
</reference>
<organism evidence="1 2">
    <name type="scientific">Neolamprologus brichardi</name>
    <name type="common">Fairy cichlid</name>
    <name type="synonym">Lamprologus brichardi</name>
    <dbReference type="NCBI Taxonomy" id="32507"/>
    <lineage>
        <taxon>Eukaryota</taxon>
        <taxon>Metazoa</taxon>
        <taxon>Chordata</taxon>
        <taxon>Craniata</taxon>
        <taxon>Vertebrata</taxon>
        <taxon>Euteleostomi</taxon>
        <taxon>Actinopterygii</taxon>
        <taxon>Neopterygii</taxon>
        <taxon>Teleostei</taxon>
        <taxon>Neoteleostei</taxon>
        <taxon>Acanthomorphata</taxon>
        <taxon>Ovalentaria</taxon>
        <taxon>Cichlomorphae</taxon>
        <taxon>Cichliformes</taxon>
        <taxon>Cichlidae</taxon>
        <taxon>African cichlids</taxon>
        <taxon>Pseudocrenilabrinae</taxon>
        <taxon>Lamprologini</taxon>
        <taxon>Neolamprologus</taxon>
    </lineage>
</organism>
<dbReference type="OMA" id="MTVVTCC"/>
<name>A0A3Q4IF57_NEOBR</name>
<dbReference type="InterPro" id="IPR008614">
    <property type="entry name" value="FIBP"/>
</dbReference>
<sequence length="328" mass="38176">MRLDILIGIHSTSEHHRFINPLNCACVIYPTVNDAVKVRMEGGVMDECEASKDVLLSDTMDQYRTFQMCERLLHSPAKLANQLLFQIPPHRQIMLIERYYAFDDTFVREVLGKKLSKGTKKDLDDISAKTGVTLKSCRRQFDNFKRVFKVVEELKGPLVENIRQHFLLSDKLWLCDGVGISSWYFLDNMVEDMDVDLDKEFLQELKELKILIADKDLLDQHKSLVCTALRGKTKVFIEMEGSFKNLSRGLINIAAKLTNTKDVRDFFIDLVEKFIEPCRSDRWSAADMKLYLTHYTNSAHILDTFKHQVVWDRYMGVVKSCIFKMYHD</sequence>
<proteinExistence type="predicted"/>
<dbReference type="STRING" id="32507.ENSNBRP00000030512"/>
<keyword evidence="2" id="KW-1185">Reference proteome</keyword>
<dbReference type="PANTHER" id="PTHR13223:SF2">
    <property type="entry name" value="ACIDIC FIBROBLAST GROWTH FACTOR INTRACELLULAR-BINDING PROTEIN"/>
    <property type="match status" value="1"/>
</dbReference>
<dbReference type="Pfam" id="PF05427">
    <property type="entry name" value="FIBP"/>
    <property type="match status" value="2"/>
</dbReference>
<evidence type="ECO:0000313" key="1">
    <source>
        <dbReference type="Ensembl" id="ENSNBRP00000030512.1"/>
    </source>
</evidence>
<dbReference type="GeneTree" id="ENSGT00390000015815"/>
<dbReference type="GO" id="GO:0017134">
    <property type="term" value="F:fibroblast growth factor binding"/>
    <property type="evidence" value="ECO:0007669"/>
    <property type="project" value="TreeGrafter"/>
</dbReference>
<reference evidence="1" key="1">
    <citation type="submission" date="2025-08" db="UniProtKB">
        <authorList>
            <consortium name="Ensembl"/>
        </authorList>
    </citation>
    <scope>IDENTIFICATION</scope>
</reference>
<evidence type="ECO:0000313" key="2">
    <source>
        <dbReference type="Proteomes" id="UP000261580"/>
    </source>
</evidence>
<dbReference type="Bgee" id="ENSNBRG00000023197">
    <property type="expression patterns" value="Expressed in zone of skin and 9 other cell types or tissues"/>
</dbReference>
<dbReference type="Proteomes" id="UP000261580">
    <property type="component" value="Unassembled WGS sequence"/>
</dbReference>
<dbReference type="AlphaFoldDB" id="A0A3Q4IF57"/>
<accession>A0A3Q4IF57</accession>
<dbReference type="GO" id="GO:0070527">
    <property type="term" value="P:platelet aggregation"/>
    <property type="evidence" value="ECO:0007669"/>
    <property type="project" value="TreeGrafter"/>
</dbReference>
<dbReference type="GO" id="GO:0005634">
    <property type="term" value="C:nucleus"/>
    <property type="evidence" value="ECO:0007669"/>
    <property type="project" value="TreeGrafter"/>
</dbReference>
<dbReference type="PANTHER" id="PTHR13223">
    <property type="entry name" value="ACIDIC FIBROBLAST GROWTH FACTOR INTRACELLULAR BINDING PROTEIN"/>
    <property type="match status" value="1"/>
</dbReference>
<dbReference type="Ensembl" id="ENSNBRT00000031290.1">
    <property type="protein sequence ID" value="ENSNBRP00000030512.1"/>
    <property type="gene ID" value="ENSNBRG00000023197.1"/>
</dbReference>
<protein>
    <submittedName>
        <fullName evidence="1">Fibroblast growth factor (acidic) intracellular binding protein a</fullName>
    </submittedName>
</protein>